<reference evidence="1 2" key="1">
    <citation type="submission" date="2019-05" db="EMBL/GenBank/DDBJ databases">
        <title>Another draft genome of Portunus trituberculatus and its Hox gene families provides insights of decapod evolution.</title>
        <authorList>
            <person name="Jeong J.-H."/>
            <person name="Song I."/>
            <person name="Kim S."/>
            <person name="Choi T."/>
            <person name="Kim D."/>
            <person name="Ryu S."/>
            <person name="Kim W."/>
        </authorList>
    </citation>
    <scope>NUCLEOTIDE SEQUENCE [LARGE SCALE GENOMIC DNA]</scope>
    <source>
        <tissue evidence="1">Muscle</tissue>
    </source>
</reference>
<protein>
    <submittedName>
        <fullName evidence="1">Uncharacterized protein</fullName>
    </submittedName>
</protein>
<dbReference type="Proteomes" id="UP000324222">
    <property type="component" value="Unassembled WGS sequence"/>
</dbReference>
<sequence>MGLPQAIVRREGEKGEEVRAVRERGEDRSSYRDFHLSSLAYLEEKLVCWRLAIGNTKRRNKEEKYSALKASVPKDDVGAGCVLQEQPPGVSPRVI</sequence>
<proteinExistence type="predicted"/>
<evidence type="ECO:0000313" key="2">
    <source>
        <dbReference type="Proteomes" id="UP000324222"/>
    </source>
</evidence>
<dbReference type="EMBL" id="VSRR010013963">
    <property type="protein sequence ID" value="MPC56457.1"/>
    <property type="molecule type" value="Genomic_DNA"/>
</dbReference>
<name>A0A5B7GGQ5_PORTR</name>
<comment type="caution">
    <text evidence="1">The sequence shown here is derived from an EMBL/GenBank/DDBJ whole genome shotgun (WGS) entry which is preliminary data.</text>
</comment>
<organism evidence="1 2">
    <name type="scientific">Portunus trituberculatus</name>
    <name type="common">Swimming crab</name>
    <name type="synonym">Neptunus trituberculatus</name>
    <dbReference type="NCBI Taxonomy" id="210409"/>
    <lineage>
        <taxon>Eukaryota</taxon>
        <taxon>Metazoa</taxon>
        <taxon>Ecdysozoa</taxon>
        <taxon>Arthropoda</taxon>
        <taxon>Crustacea</taxon>
        <taxon>Multicrustacea</taxon>
        <taxon>Malacostraca</taxon>
        <taxon>Eumalacostraca</taxon>
        <taxon>Eucarida</taxon>
        <taxon>Decapoda</taxon>
        <taxon>Pleocyemata</taxon>
        <taxon>Brachyura</taxon>
        <taxon>Eubrachyura</taxon>
        <taxon>Portunoidea</taxon>
        <taxon>Portunidae</taxon>
        <taxon>Portuninae</taxon>
        <taxon>Portunus</taxon>
    </lineage>
</organism>
<dbReference type="AlphaFoldDB" id="A0A5B7GGQ5"/>
<gene>
    <name evidence="1" type="ORF">E2C01_050418</name>
</gene>
<keyword evidence="2" id="KW-1185">Reference proteome</keyword>
<evidence type="ECO:0000313" key="1">
    <source>
        <dbReference type="EMBL" id="MPC56457.1"/>
    </source>
</evidence>
<accession>A0A5B7GGQ5</accession>